<reference evidence="1" key="1">
    <citation type="journal article" date="2015" name="Nature">
        <title>Complex archaea that bridge the gap between prokaryotes and eukaryotes.</title>
        <authorList>
            <person name="Spang A."/>
            <person name="Saw J.H."/>
            <person name="Jorgensen S.L."/>
            <person name="Zaremba-Niedzwiedzka K."/>
            <person name="Martijn J."/>
            <person name="Lind A.E."/>
            <person name="van Eijk R."/>
            <person name="Schleper C."/>
            <person name="Guy L."/>
            <person name="Ettema T.J."/>
        </authorList>
    </citation>
    <scope>NUCLEOTIDE SEQUENCE</scope>
</reference>
<gene>
    <name evidence="1" type="ORF">LCGC14_1774370</name>
</gene>
<sequence length="69" mass="8000">MFFGNYIVKVTDFFIQKNLVIYANIFPQQELAKSFISLSSNIVTIQALRPDFMNDWATHPIGKQESLFI</sequence>
<comment type="caution">
    <text evidence="1">The sequence shown here is derived from an EMBL/GenBank/DDBJ whole genome shotgun (WGS) entry which is preliminary data.</text>
</comment>
<dbReference type="AlphaFoldDB" id="A0A0F9GX93"/>
<proteinExistence type="predicted"/>
<organism evidence="1">
    <name type="scientific">marine sediment metagenome</name>
    <dbReference type="NCBI Taxonomy" id="412755"/>
    <lineage>
        <taxon>unclassified sequences</taxon>
        <taxon>metagenomes</taxon>
        <taxon>ecological metagenomes</taxon>
    </lineage>
</organism>
<dbReference type="EMBL" id="LAZR01016679">
    <property type="protein sequence ID" value="KKM03450.1"/>
    <property type="molecule type" value="Genomic_DNA"/>
</dbReference>
<protein>
    <submittedName>
        <fullName evidence="1">Uncharacterized protein</fullName>
    </submittedName>
</protein>
<accession>A0A0F9GX93</accession>
<evidence type="ECO:0000313" key="1">
    <source>
        <dbReference type="EMBL" id="KKM03450.1"/>
    </source>
</evidence>
<feature type="non-terminal residue" evidence="1">
    <location>
        <position position="69"/>
    </location>
</feature>
<name>A0A0F9GX93_9ZZZZ</name>